<accession>A0A481YUN4</accession>
<dbReference type="EMBL" id="MK500336">
    <property type="protein sequence ID" value="QBK86809.1"/>
    <property type="molecule type" value="Genomic_DNA"/>
</dbReference>
<organism evidence="1">
    <name type="scientific">Marseillevirus LCMAC103</name>
    <dbReference type="NCBI Taxonomy" id="2506604"/>
    <lineage>
        <taxon>Viruses</taxon>
        <taxon>Varidnaviria</taxon>
        <taxon>Bamfordvirae</taxon>
        <taxon>Nucleocytoviricota</taxon>
        <taxon>Megaviricetes</taxon>
        <taxon>Pimascovirales</taxon>
        <taxon>Pimascovirales incertae sedis</taxon>
        <taxon>Marseilleviridae</taxon>
    </lineage>
</organism>
<sequence length="123" mass="13675">MSVEERLAKCGQPDFGLSAPQRVLLSALLDQTARRTGIYSIAPSHPALGDLGGLADREFGQLCRSLGRAIGHPVNFFYFQAAHGRLPFVGFDYRRSDYARDERKGCNKVAEWIAQGVYDRETV</sequence>
<name>A0A481YUN4_9VIRU</name>
<gene>
    <name evidence="1" type="ORF">LCMAC103_01420</name>
</gene>
<reference evidence="1" key="1">
    <citation type="journal article" date="2019" name="MBio">
        <title>Virus Genomes from Deep Sea Sediments Expand the Ocean Megavirome and Support Independent Origins of Viral Gigantism.</title>
        <authorList>
            <person name="Backstrom D."/>
            <person name="Yutin N."/>
            <person name="Jorgensen S.L."/>
            <person name="Dharamshi J."/>
            <person name="Homa F."/>
            <person name="Zaremba-Niedwiedzka K."/>
            <person name="Spang A."/>
            <person name="Wolf Y.I."/>
            <person name="Koonin E.V."/>
            <person name="Ettema T.J."/>
        </authorList>
    </citation>
    <scope>NUCLEOTIDE SEQUENCE</scope>
</reference>
<evidence type="ECO:0000313" key="1">
    <source>
        <dbReference type="EMBL" id="QBK86809.1"/>
    </source>
</evidence>
<protein>
    <submittedName>
        <fullName evidence="1">Uncharacterized protein</fullName>
    </submittedName>
</protein>
<proteinExistence type="predicted"/>